<proteinExistence type="predicted"/>
<dbReference type="AlphaFoldDB" id="A0AAU9IZA8"/>
<feature type="region of interest" description="Disordered" evidence="1">
    <location>
        <begin position="1"/>
        <end position="31"/>
    </location>
</feature>
<comment type="caution">
    <text evidence="2">The sequence shown here is derived from an EMBL/GenBank/DDBJ whole genome shotgun (WGS) entry which is preliminary data.</text>
</comment>
<gene>
    <name evidence="2" type="ORF">BSTOLATCC_MIC9494</name>
</gene>
<evidence type="ECO:0000256" key="1">
    <source>
        <dbReference type="SAM" id="MobiDB-lite"/>
    </source>
</evidence>
<sequence>MGCGLPSKRVNSKKEQEEDEDTSLRDHPDNSSSFYTQHKFFHPAESSFNYTVHGAKYRITVELISTPEKSLVMS</sequence>
<dbReference type="Proteomes" id="UP001162131">
    <property type="component" value="Unassembled WGS sequence"/>
</dbReference>
<name>A0AAU9IZA8_9CILI</name>
<feature type="compositionally biased region" description="Basic and acidic residues" evidence="1">
    <location>
        <begin position="12"/>
        <end position="29"/>
    </location>
</feature>
<protein>
    <submittedName>
        <fullName evidence="2">Uncharacterized protein</fullName>
    </submittedName>
</protein>
<evidence type="ECO:0000313" key="2">
    <source>
        <dbReference type="EMBL" id="CAG9313689.1"/>
    </source>
</evidence>
<organism evidence="2 3">
    <name type="scientific">Blepharisma stoltei</name>
    <dbReference type="NCBI Taxonomy" id="1481888"/>
    <lineage>
        <taxon>Eukaryota</taxon>
        <taxon>Sar</taxon>
        <taxon>Alveolata</taxon>
        <taxon>Ciliophora</taxon>
        <taxon>Postciliodesmatophora</taxon>
        <taxon>Heterotrichea</taxon>
        <taxon>Heterotrichida</taxon>
        <taxon>Blepharismidae</taxon>
        <taxon>Blepharisma</taxon>
    </lineage>
</organism>
<evidence type="ECO:0000313" key="3">
    <source>
        <dbReference type="Proteomes" id="UP001162131"/>
    </source>
</evidence>
<keyword evidence="3" id="KW-1185">Reference proteome</keyword>
<dbReference type="EMBL" id="CAJZBQ010000011">
    <property type="protein sequence ID" value="CAG9313689.1"/>
    <property type="molecule type" value="Genomic_DNA"/>
</dbReference>
<reference evidence="2" key="1">
    <citation type="submission" date="2021-09" db="EMBL/GenBank/DDBJ databases">
        <authorList>
            <consortium name="AG Swart"/>
            <person name="Singh M."/>
            <person name="Singh A."/>
            <person name="Seah K."/>
            <person name="Emmerich C."/>
        </authorList>
    </citation>
    <scope>NUCLEOTIDE SEQUENCE</scope>
    <source>
        <strain evidence="2">ATCC30299</strain>
    </source>
</reference>
<accession>A0AAU9IZA8</accession>